<feature type="domain" description="Outer membrane protein beta-barrel" evidence="2">
    <location>
        <begin position="75"/>
        <end position="237"/>
    </location>
</feature>
<proteinExistence type="predicted"/>
<gene>
    <name evidence="3" type="ORF">H9804_08775</name>
</gene>
<dbReference type="Gene3D" id="2.40.160.20">
    <property type="match status" value="1"/>
</dbReference>
<evidence type="ECO:0000256" key="1">
    <source>
        <dbReference type="ARBA" id="ARBA00022729"/>
    </source>
</evidence>
<dbReference type="InterPro" id="IPR027385">
    <property type="entry name" value="Beta-barrel_OMP"/>
</dbReference>
<evidence type="ECO:0000313" key="4">
    <source>
        <dbReference type="Proteomes" id="UP000824176"/>
    </source>
</evidence>
<reference evidence="3" key="2">
    <citation type="submission" date="2021-04" db="EMBL/GenBank/DDBJ databases">
        <authorList>
            <person name="Gilroy R."/>
        </authorList>
    </citation>
    <scope>NUCLEOTIDE SEQUENCE</scope>
    <source>
        <strain evidence="3">ChiW4-1371</strain>
    </source>
</reference>
<dbReference type="EMBL" id="DXAQ01000129">
    <property type="protein sequence ID" value="HIZ90028.1"/>
    <property type="molecule type" value="Genomic_DNA"/>
</dbReference>
<evidence type="ECO:0000259" key="2">
    <source>
        <dbReference type="Pfam" id="PF13505"/>
    </source>
</evidence>
<dbReference type="Proteomes" id="UP000824176">
    <property type="component" value="Unassembled WGS sequence"/>
</dbReference>
<evidence type="ECO:0000313" key="3">
    <source>
        <dbReference type="EMBL" id="HIZ90028.1"/>
    </source>
</evidence>
<name>A0A9D2GU33_9BACT</name>
<dbReference type="InterPro" id="IPR011250">
    <property type="entry name" value="OMP/PagP_B-barrel"/>
</dbReference>
<dbReference type="SUPFAM" id="SSF56925">
    <property type="entry name" value="OMPA-like"/>
    <property type="match status" value="1"/>
</dbReference>
<accession>A0A9D2GU33</accession>
<organism evidence="3 4">
    <name type="scientific">Candidatus Mucispirillum faecigallinarum</name>
    <dbReference type="NCBI Taxonomy" id="2838699"/>
    <lineage>
        <taxon>Bacteria</taxon>
        <taxon>Pseudomonadati</taxon>
        <taxon>Deferribacterota</taxon>
        <taxon>Deferribacteres</taxon>
        <taxon>Deferribacterales</taxon>
        <taxon>Mucispirillaceae</taxon>
        <taxon>Mucispirillum</taxon>
    </lineage>
</organism>
<sequence>MRKIFILFILVFAVNVPLIYAQYGDYYDGTNSYSYGDMPAPSKSKKSSSGSEKHFIGISPSLYIPTGKTAYIKDFTGVGGGFDIKYKYNFNKIIGLAGGFRYNYAGGSNIQNNTDISTEHNLLDFQVLAVLQYDDVKVTKGFIPYIAAGMDVAVSIVNKTTKVSTYKEDADGAVYLTNTVTAKENESSSNIGFTAAAGLRYAFSNNAVIGFGVDYTYVFTNHDYSGIRVFLDAGYRF</sequence>
<reference evidence="3" key="1">
    <citation type="journal article" date="2021" name="PeerJ">
        <title>Extensive microbial diversity within the chicken gut microbiome revealed by metagenomics and culture.</title>
        <authorList>
            <person name="Gilroy R."/>
            <person name="Ravi A."/>
            <person name="Getino M."/>
            <person name="Pursley I."/>
            <person name="Horton D.L."/>
            <person name="Alikhan N.F."/>
            <person name="Baker D."/>
            <person name="Gharbi K."/>
            <person name="Hall N."/>
            <person name="Watson M."/>
            <person name="Adriaenssens E.M."/>
            <person name="Foster-Nyarko E."/>
            <person name="Jarju S."/>
            <person name="Secka A."/>
            <person name="Antonio M."/>
            <person name="Oren A."/>
            <person name="Chaudhuri R.R."/>
            <person name="La Ragione R."/>
            <person name="Hildebrand F."/>
            <person name="Pallen M.J."/>
        </authorList>
    </citation>
    <scope>NUCLEOTIDE SEQUENCE</scope>
    <source>
        <strain evidence="3">ChiW4-1371</strain>
    </source>
</reference>
<dbReference type="AlphaFoldDB" id="A0A9D2GU33"/>
<protein>
    <submittedName>
        <fullName evidence="3">Porin family protein</fullName>
    </submittedName>
</protein>
<keyword evidence="1" id="KW-0732">Signal</keyword>
<dbReference type="Pfam" id="PF13505">
    <property type="entry name" value="OMP_b-brl"/>
    <property type="match status" value="1"/>
</dbReference>
<comment type="caution">
    <text evidence="3">The sequence shown here is derived from an EMBL/GenBank/DDBJ whole genome shotgun (WGS) entry which is preliminary data.</text>
</comment>